<name>A0ABU7SUH7_9LACO</name>
<proteinExistence type="predicted"/>
<keyword evidence="2" id="KW-1185">Reference proteome</keyword>
<dbReference type="RefSeq" id="WP_331192271.1">
    <property type="nucleotide sequence ID" value="NZ_JAQSEO010000023.1"/>
</dbReference>
<evidence type="ECO:0008006" key="3">
    <source>
        <dbReference type="Google" id="ProtNLM"/>
    </source>
</evidence>
<evidence type="ECO:0000313" key="1">
    <source>
        <dbReference type="EMBL" id="MEE6701730.1"/>
    </source>
</evidence>
<protein>
    <recommendedName>
        <fullName evidence="3">DUF3168 domain-containing protein</fullName>
    </recommendedName>
</protein>
<gene>
    <name evidence="1" type="ORF">PS396_08010</name>
</gene>
<dbReference type="EMBL" id="JAQSFA010000023">
    <property type="protein sequence ID" value="MEE6701730.1"/>
    <property type="molecule type" value="Genomic_DNA"/>
</dbReference>
<reference evidence="1 2" key="1">
    <citation type="submission" date="2023-02" db="EMBL/GenBank/DDBJ databases">
        <title>The predominant lactic acid bacteria and yeasts involved in the spontaneous fermentation of millet during the production of the traditional porridge Hausa koko in Ghana.</title>
        <authorList>
            <person name="Atter A."/>
            <person name="Diaz M."/>
        </authorList>
    </citation>
    <scope>NUCLEOTIDE SEQUENCE [LARGE SCALE GENOMIC DNA]</scope>
    <source>
        <strain evidence="1 2">FI11552</strain>
    </source>
</reference>
<dbReference type="Proteomes" id="UP001335665">
    <property type="component" value="Unassembled WGS sequence"/>
</dbReference>
<organism evidence="1 2">
    <name type="scientific">Limosilactobacillus pontis</name>
    <dbReference type="NCBI Taxonomy" id="35787"/>
    <lineage>
        <taxon>Bacteria</taxon>
        <taxon>Bacillati</taxon>
        <taxon>Bacillota</taxon>
        <taxon>Bacilli</taxon>
        <taxon>Lactobacillales</taxon>
        <taxon>Lactobacillaceae</taxon>
        <taxon>Limosilactobacillus</taxon>
    </lineage>
</organism>
<accession>A0ABU7SUH7</accession>
<sequence>MGPEADLITQVRVALNGVMLAPHKSAPVFYDGQKHPAKYPQVIVDLSNIQHEPSSYKGIEETKQTITVDVYCKPERLDTLLDLSNQVRNLMEQVRCAHWQSKFDDYSVRILNDESYQGQSLKRAAFLFDYTTYGVPIKKGSN</sequence>
<evidence type="ECO:0000313" key="2">
    <source>
        <dbReference type="Proteomes" id="UP001335665"/>
    </source>
</evidence>
<comment type="caution">
    <text evidence="1">The sequence shown here is derived from an EMBL/GenBank/DDBJ whole genome shotgun (WGS) entry which is preliminary data.</text>
</comment>